<dbReference type="RefSeq" id="XP_062625241.1">
    <property type="nucleotide sequence ID" value="XM_062769257.1"/>
</dbReference>
<evidence type="ECO:0000313" key="2">
    <source>
        <dbReference type="Proteomes" id="UP000827549"/>
    </source>
</evidence>
<protein>
    <submittedName>
        <fullName evidence="1">Uncharacterized protein</fullName>
    </submittedName>
</protein>
<organism evidence="1 2">
    <name type="scientific">Vanrija pseudolonga</name>
    <dbReference type="NCBI Taxonomy" id="143232"/>
    <lineage>
        <taxon>Eukaryota</taxon>
        <taxon>Fungi</taxon>
        <taxon>Dikarya</taxon>
        <taxon>Basidiomycota</taxon>
        <taxon>Agaricomycotina</taxon>
        <taxon>Tremellomycetes</taxon>
        <taxon>Trichosporonales</taxon>
        <taxon>Trichosporonaceae</taxon>
        <taxon>Vanrija</taxon>
    </lineage>
</organism>
<dbReference type="Proteomes" id="UP000827549">
    <property type="component" value="Chromosome 2"/>
</dbReference>
<gene>
    <name evidence="1" type="ORF">LOC62_02G002743</name>
</gene>
<dbReference type="AlphaFoldDB" id="A0AAF0Y6V7"/>
<proteinExistence type="predicted"/>
<reference evidence="1" key="1">
    <citation type="submission" date="2023-10" db="EMBL/GenBank/DDBJ databases">
        <authorList>
            <person name="Noh H."/>
        </authorList>
    </citation>
    <scope>NUCLEOTIDE SEQUENCE</scope>
    <source>
        <strain evidence="1">DUCC4014</strain>
    </source>
</reference>
<name>A0AAF0Y6V7_9TREE</name>
<dbReference type="EMBL" id="CP086715">
    <property type="protein sequence ID" value="WOO79209.1"/>
    <property type="molecule type" value="Genomic_DNA"/>
</dbReference>
<dbReference type="GeneID" id="87805990"/>
<accession>A0AAF0Y6V7</accession>
<evidence type="ECO:0000313" key="1">
    <source>
        <dbReference type="EMBL" id="WOO79209.1"/>
    </source>
</evidence>
<keyword evidence="2" id="KW-1185">Reference proteome</keyword>
<sequence>MSNTPSKSTLKKPTPLSKAYSMCPLREVAYKESEMREVSEQLEKAGYQPRSAGALRWRITHKLRKDPAVDN</sequence>